<evidence type="ECO:0000313" key="2">
    <source>
        <dbReference type="Proteomes" id="UP000007151"/>
    </source>
</evidence>
<reference evidence="1 2" key="1">
    <citation type="journal article" date="2011" name="Cell">
        <title>The monarch butterfly genome yields insights into long-distance migration.</title>
        <authorList>
            <person name="Zhan S."/>
            <person name="Merlin C."/>
            <person name="Boore J.L."/>
            <person name="Reppert S.M."/>
        </authorList>
    </citation>
    <scope>NUCLEOTIDE SEQUENCE [LARGE SCALE GENOMIC DNA]</scope>
    <source>
        <strain evidence="1">F-2</strain>
    </source>
</reference>
<keyword evidence="2" id="KW-1185">Reference proteome</keyword>
<dbReference type="OrthoDB" id="7429110at2759"/>
<dbReference type="AlphaFoldDB" id="A0A212F435"/>
<protein>
    <submittedName>
        <fullName evidence="1">Uncharacterized protein</fullName>
    </submittedName>
</protein>
<accession>A0A212F435</accession>
<dbReference type="Proteomes" id="UP000007151">
    <property type="component" value="Unassembled WGS sequence"/>
</dbReference>
<proteinExistence type="predicted"/>
<evidence type="ECO:0000313" key="1">
    <source>
        <dbReference type="EMBL" id="OWR48491.1"/>
    </source>
</evidence>
<dbReference type="KEGG" id="dpl:KGM_209681"/>
<gene>
    <name evidence="1" type="ORF">KGM_209681</name>
</gene>
<comment type="caution">
    <text evidence="1">The sequence shown here is derived from an EMBL/GenBank/DDBJ whole genome shotgun (WGS) entry which is preliminary data.</text>
</comment>
<dbReference type="EMBL" id="AGBW02010446">
    <property type="protein sequence ID" value="OWR48491.1"/>
    <property type="molecule type" value="Genomic_DNA"/>
</dbReference>
<organism evidence="1 2">
    <name type="scientific">Danaus plexippus plexippus</name>
    <dbReference type="NCBI Taxonomy" id="278856"/>
    <lineage>
        <taxon>Eukaryota</taxon>
        <taxon>Metazoa</taxon>
        <taxon>Ecdysozoa</taxon>
        <taxon>Arthropoda</taxon>
        <taxon>Hexapoda</taxon>
        <taxon>Insecta</taxon>
        <taxon>Pterygota</taxon>
        <taxon>Neoptera</taxon>
        <taxon>Endopterygota</taxon>
        <taxon>Lepidoptera</taxon>
        <taxon>Glossata</taxon>
        <taxon>Ditrysia</taxon>
        <taxon>Papilionoidea</taxon>
        <taxon>Nymphalidae</taxon>
        <taxon>Danainae</taxon>
        <taxon>Danaini</taxon>
        <taxon>Danaina</taxon>
        <taxon>Danaus</taxon>
        <taxon>Danaus</taxon>
    </lineage>
</organism>
<name>A0A212F435_DANPL</name>
<sequence>MDNNILLSLLFVVIPMTKGAVPGTFFWRPRLGLDLAIPTTEVSIHVHLPNAENIKEGLAVLIDGYQVGITVVALAAGLSSSKQYPHLSPVSAFFYTNVYRWALRHLSLVPLWIGGTGSYCDTHKVWRRRFFYMDEFMPKWLKYILPYVKEEEWLREEKEFRKFKKYAESAFGKHYRYPTRIFNNFKSQETQETVEVIDSSAS</sequence>